<gene>
    <name evidence="6" type="ORF">EV668_1819</name>
</gene>
<dbReference type="InterPro" id="IPR028081">
    <property type="entry name" value="Leu-bd"/>
</dbReference>
<keyword evidence="3" id="KW-0813">Transport</keyword>
<protein>
    <submittedName>
        <fullName evidence="6">Branched-chain amino acid transport system substrate-binding protein</fullName>
    </submittedName>
</protein>
<name>A0A4R7C856_9HYPH</name>
<evidence type="ECO:0000256" key="4">
    <source>
        <dbReference type="SAM" id="SignalP"/>
    </source>
</evidence>
<dbReference type="GO" id="GO:0006865">
    <property type="term" value="P:amino acid transport"/>
    <property type="evidence" value="ECO:0007669"/>
    <property type="project" value="UniProtKB-KW"/>
</dbReference>
<dbReference type="PANTHER" id="PTHR30483">
    <property type="entry name" value="LEUCINE-SPECIFIC-BINDING PROTEIN"/>
    <property type="match status" value="1"/>
</dbReference>
<dbReference type="CDD" id="cd06327">
    <property type="entry name" value="PBP1_SBP-like"/>
    <property type="match status" value="1"/>
</dbReference>
<evidence type="ECO:0000256" key="1">
    <source>
        <dbReference type="ARBA" id="ARBA00010062"/>
    </source>
</evidence>
<sequence length="400" mass="42038">MISRWMTAGLLLLAGGATSLAADGKVKIGVLSDMSGLYADLTGPGSVIAANMAVEDFGGKALGQPVEIVSADHQNKPDVGLAIARKWLDSEGVDTIVDVPVSSIGLGIQALTKEKGRTFLNTGGASSDFTGKACAPYANQWPMDTFTMASSAGQALVKAGGKTWYFITADYAFGHALERDAAAAVKAAGGTVLGAVRHPLSTQDFSSYLLQAQGSGADVVALANAGGDTVRAINQAQEFGMAGKGKRTAAMVLFINDVHAIGLKNAQGTVVTEAFYWDLNDETRAWSKRFMARSGGKAPTAYQAAVYSGIIHYLRAVEKVGSTDAAKTAVVMKDTKINDGLIKNGVIRKDGRVMRDYYLMEIKKPEESKYPYDYYKVLATVPAGDVTKPLDPACSLSVGG</sequence>
<dbReference type="InterPro" id="IPR028082">
    <property type="entry name" value="Peripla_BP_I"/>
</dbReference>
<dbReference type="EMBL" id="SNZR01000011">
    <property type="protein sequence ID" value="TDR94531.1"/>
    <property type="molecule type" value="Genomic_DNA"/>
</dbReference>
<proteinExistence type="inferred from homology"/>
<feature type="chain" id="PRO_5020908642" evidence="4">
    <location>
        <begin position="22"/>
        <end position="400"/>
    </location>
</feature>
<dbReference type="Gene3D" id="3.40.50.2300">
    <property type="match status" value="2"/>
</dbReference>
<keyword evidence="2 4" id="KW-0732">Signal</keyword>
<evidence type="ECO:0000259" key="5">
    <source>
        <dbReference type="Pfam" id="PF13458"/>
    </source>
</evidence>
<evidence type="ECO:0000313" key="6">
    <source>
        <dbReference type="EMBL" id="TDR94531.1"/>
    </source>
</evidence>
<keyword evidence="7" id="KW-1185">Reference proteome</keyword>
<organism evidence="6 7">
    <name type="scientific">Enterovirga rhinocerotis</name>
    <dbReference type="NCBI Taxonomy" id="1339210"/>
    <lineage>
        <taxon>Bacteria</taxon>
        <taxon>Pseudomonadati</taxon>
        <taxon>Pseudomonadota</taxon>
        <taxon>Alphaproteobacteria</taxon>
        <taxon>Hyphomicrobiales</taxon>
        <taxon>Methylobacteriaceae</taxon>
        <taxon>Enterovirga</taxon>
    </lineage>
</organism>
<evidence type="ECO:0000313" key="7">
    <source>
        <dbReference type="Proteomes" id="UP000295122"/>
    </source>
</evidence>
<dbReference type="AlphaFoldDB" id="A0A4R7C856"/>
<reference evidence="6 7" key="1">
    <citation type="submission" date="2019-03" db="EMBL/GenBank/DDBJ databases">
        <title>Genomic Encyclopedia of Type Strains, Phase IV (KMG-IV): sequencing the most valuable type-strain genomes for metagenomic binning, comparative biology and taxonomic classification.</title>
        <authorList>
            <person name="Goeker M."/>
        </authorList>
    </citation>
    <scope>NUCLEOTIDE SEQUENCE [LARGE SCALE GENOMIC DNA]</scope>
    <source>
        <strain evidence="6 7">DSM 25903</strain>
    </source>
</reference>
<accession>A0A4R7C856</accession>
<dbReference type="Proteomes" id="UP000295122">
    <property type="component" value="Unassembled WGS sequence"/>
</dbReference>
<dbReference type="SUPFAM" id="SSF53822">
    <property type="entry name" value="Periplasmic binding protein-like I"/>
    <property type="match status" value="1"/>
</dbReference>
<feature type="domain" description="Leucine-binding protein" evidence="5">
    <location>
        <begin position="25"/>
        <end position="363"/>
    </location>
</feature>
<comment type="caution">
    <text evidence="6">The sequence shown here is derived from an EMBL/GenBank/DDBJ whole genome shotgun (WGS) entry which is preliminary data.</text>
</comment>
<dbReference type="InterPro" id="IPR051010">
    <property type="entry name" value="BCAA_transport"/>
</dbReference>
<evidence type="ECO:0000256" key="3">
    <source>
        <dbReference type="ARBA" id="ARBA00022970"/>
    </source>
</evidence>
<keyword evidence="3" id="KW-0029">Amino-acid transport</keyword>
<comment type="similarity">
    <text evidence="1">Belongs to the leucine-binding protein family.</text>
</comment>
<feature type="signal peptide" evidence="4">
    <location>
        <begin position="1"/>
        <end position="21"/>
    </location>
</feature>
<dbReference type="PANTHER" id="PTHR30483:SF6">
    <property type="entry name" value="PERIPLASMIC BINDING PROTEIN OF ABC TRANSPORTER FOR NATURAL AMINO ACIDS"/>
    <property type="match status" value="1"/>
</dbReference>
<evidence type="ECO:0000256" key="2">
    <source>
        <dbReference type="ARBA" id="ARBA00022729"/>
    </source>
</evidence>
<dbReference type="Pfam" id="PF13458">
    <property type="entry name" value="Peripla_BP_6"/>
    <property type="match status" value="1"/>
</dbReference>